<feature type="domain" description="NmrA-like" evidence="3">
    <location>
        <begin position="6"/>
        <end position="130"/>
    </location>
</feature>
<dbReference type="Pfam" id="PF05368">
    <property type="entry name" value="NmrA"/>
    <property type="match status" value="1"/>
</dbReference>
<keyword evidence="5" id="KW-1185">Reference proteome</keyword>
<dbReference type="Proteomes" id="UP001219568">
    <property type="component" value="Unassembled WGS sequence"/>
</dbReference>
<evidence type="ECO:0000256" key="1">
    <source>
        <dbReference type="ARBA" id="ARBA00022857"/>
    </source>
</evidence>
<dbReference type="InterPro" id="IPR036291">
    <property type="entry name" value="NAD(P)-bd_dom_sf"/>
</dbReference>
<dbReference type="PANTHER" id="PTHR47706:SF9">
    <property type="entry name" value="NMRA-LIKE DOMAIN-CONTAINING PROTEIN-RELATED"/>
    <property type="match status" value="1"/>
</dbReference>
<dbReference type="InterPro" id="IPR051609">
    <property type="entry name" value="NmrA/Isoflavone_reductase-like"/>
</dbReference>
<sequence length="191" mass="20079">MASQLKNITLIGASGNIGKIILKAVVASPDAKVTVLSCSSSGATFVSDVKPDFSEAELESALRGQDAVTSAVAATGFVDQKKFIDASIRAGVKRFIPSEFSSNTLSDAAIQLVPLFEQKRVVLDYIKSKESEGLTWIGIATALLLDCEAVKKLGAGDFSGTFTLVRGTSYANTPGLRANYAKDEKLANGLL</sequence>
<evidence type="ECO:0000256" key="2">
    <source>
        <dbReference type="ARBA" id="ARBA00023002"/>
    </source>
</evidence>
<keyword evidence="2" id="KW-0560">Oxidoreductase</keyword>
<keyword evidence="1" id="KW-0521">NADP</keyword>
<dbReference type="AlphaFoldDB" id="A0AAD6IDM5"/>
<protein>
    <recommendedName>
        <fullName evidence="3">NmrA-like domain-containing protein</fullName>
    </recommendedName>
</protein>
<dbReference type="EMBL" id="JAQJZL010000004">
    <property type="protein sequence ID" value="KAJ6043999.1"/>
    <property type="molecule type" value="Genomic_DNA"/>
</dbReference>
<dbReference type="GO" id="GO:0016491">
    <property type="term" value="F:oxidoreductase activity"/>
    <property type="evidence" value="ECO:0007669"/>
    <property type="project" value="UniProtKB-KW"/>
</dbReference>
<reference evidence="4" key="2">
    <citation type="submission" date="2023-01" db="EMBL/GenBank/DDBJ databases">
        <authorList>
            <person name="Petersen C."/>
        </authorList>
    </citation>
    <scope>NUCLEOTIDE SEQUENCE</scope>
    <source>
        <strain evidence="4">IBT 15450</strain>
    </source>
</reference>
<name>A0AAD6IDM5_PENCN</name>
<dbReference type="SUPFAM" id="SSF51735">
    <property type="entry name" value="NAD(P)-binding Rossmann-fold domains"/>
    <property type="match status" value="1"/>
</dbReference>
<proteinExistence type="predicted"/>
<evidence type="ECO:0000313" key="4">
    <source>
        <dbReference type="EMBL" id="KAJ6043999.1"/>
    </source>
</evidence>
<evidence type="ECO:0000313" key="5">
    <source>
        <dbReference type="Proteomes" id="UP001219568"/>
    </source>
</evidence>
<dbReference type="InterPro" id="IPR008030">
    <property type="entry name" value="NmrA-like"/>
</dbReference>
<dbReference type="Gene3D" id="3.40.50.720">
    <property type="entry name" value="NAD(P)-binding Rossmann-like Domain"/>
    <property type="match status" value="1"/>
</dbReference>
<organism evidence="4 5">
    <name type="scientific">Penicillium canescens</name>
    <dbReference type="NCBI Taxonomy" id="5083"/>
    <lineage>
        <taxon>Eukaryota</taxon>
        <taxon>Fungi</taxon>
        <taxon>Dikarya</taxon>
        <taxon>Ascomycota</taxon>
        <taxon>Pezizomycotina</taxon>
        <taxon>Eurotiomycetes</taxon>
        <taxon>Eurotiomycetidae</taxon>
        <taxon>Eurotiales</taxon>
        <taxon>Aspergillaceae</taxon>
        <taxon>Penicillium</taxon>
    </lineage>
</organism>
<comment type="caution">
    <text evidence="4">The sequence shown here is derived from an EMBL/GenBank/DDBJ whole genome shotgun (WGS) entry which is preliminary data.</text>
</comment>
<gene>
    <name evidence="4" type="ORF">N7460_005354</name>
</gene>
<evidence type="ECO:0000259" key="3">
    <source>
        <dbReference type="Pfam" id="PF05368"/>
    </source>
</evidence>
<accession>A0AAD6IDM5</accession>
<reference evidence="4" key="1">
    <citation type="journal article" date="2023" name="IMA Fungus">
        <title>Comparative genomic study of the Penicillium genus elucidates a diverse pangenome and 15 lateral gene transfer events.</title>
        <authorList>
            <person name="Petersen C."/>
            <person name="Sorensen T."/>
            <person name="Nielsen M.R."/>
            <person name="Sondergaard T.E."/>
            <person name="Sorensen J.L."/>
            <person name="Fitzpatrick D.A."/>
            <person name="Frisvad J.C."/>
            <person name="Nielsen K.L."/>
        </authorList>
    </citation>
    <scope>NUCLEOTIDE SEQUENCE</scope>
    <source>
        <strain evidence="4">IBT 15450</strain>
    </source>
</reference>
<dbReference type="PANTHER" id="PTHR47706">
    <property type="entry name" value="NMRA-LIKE FAMILY PROTEIN"/>
    <property type="match status" value="1"/>
</dbReference>